<feature type="region of interest" description="Disordered" evidence="2">
    <location>
        <begin position="63"/>
        <end position="141"/>
    </location>
</feature>
<feature type="compositionally biased region" description="Polar residues" evidence="2">
    <location>
        <begin position="106"/>
        <end position="120"/>
    </location>
</feature>
<feature type="transmembrane region" description="Helical" evidence="3">
    <location>
        <begin position="301"/>
        <end position="319"/>
    </location>
</feature>
<evidence type="ECO:0000313" key="4">
    <source>
        <dbReference type="EMBL" id="KAK5956766.1"/>
    </source>
</evidence>
<feature type="compositionally biased region" description="Basic and acidic residues" evidence="2">
    <location>
        <begin position="84"/>
        <end position="100"/>
    </location>
</feature>
<keyword evidence="1" id="KW-0175">Coiled coil</keyword>
<feature type="compositionally biased region" description="Basic residues" evidence="2">
    <location>
        <begin position="419"/>
        <end position="428"/>
    </location>
</feature>
<evidence type="ECO:0000256" key="2">
    <source>
        <dbReference type="SAM" id="MobiDB-lite"/>
    </source>
</evidence>
<keyword evidence="3" id="KW-0472">Membrane</keyword>
<name>A0AAN8IAI1_9EURO</name>
<evidence type="ECO:0000256" key="1">
    <source>
        <dbReference type="SAM" id="Coils"/>
    </source>
</evidence>
<evidence type="ECO:0000313" key="5">
    <source>
        <dbReference type="Proteomes" id="UP001316803"/>
    </source>
</evidence>
<dbReference type="EMBL" id="JAKLMC020000004">
    <property type="protein sequence ID" value="KAK5956766.1"/>
    <property type="molecule type" value="Genomic_DNA"/>
</dbReference>
<organism evidence="4 5">
    <name type="scientific">Knufia fluminis</name>
    <dbReference type="NCBI Taxonomy" id="191047"/>
    <lineage>
        <taxon>Eukaryota</taxon>
        <taxon>Fungi</taxon>
        <taxon>Dikarya</taxon>
        <taxon>Ascomycota</taxon>
        <taxon>Pezizomycotina</taxon>
        <taxon>Eurotiomycetes</taxon>
        <taxon>Chaetothyriomycetidae</taxon>
        <taxon>Chaetothyriales</taxon>
        <taxon>Trichomeriaceae</taxon>
        <taxon>Knufia</taxon>
    </lineage>
</organism>
<keyword evidence="3" id="KW-0812">Transmembrane</keyword>
<comment type="caution">
    <text evidence="4">The sequence shown here is derived from an EMBL/GenBank/DDBJ whole genome shotgun (WGS) entry which is preliminary data.</text>
</comment>
<sequence>MAAKVAQYITVIDKSNKVIGNSKQFKDVFREAKAAYQERKAEIKAQRKAREEVELQKAIQAVSIQDETERASTIRPSGSRRQTGHRDQSGGRRSPPGHERPRTHRVQSVASGRSSGTTTPIEGAPRHMSLGDFNDQVYGPNGAATQYRRASHTVPGTPIREWDEPDPATHGLVRARTDMPFAYARRPSQLVRSQSADDVDMDLAYGEYHPESLIVMPQEQKEKELKSLVTKCKMLLEEADCAGHSAKAIIGHLQKNPDTLAAVGLTLAEISTLASKMAPGALGMVAKSAPAVMALLISPQFLIAVGVSVGVTVIAIGGYKIVKRIKEKAADDNDKGMGGGADEAIDVHELDRIERWRRGIPEDSLVDDNATVISGTSVEGEFISPFAAQSMGRLPAKSQSGKSAKKSIKEKEKADKKAEKKKKHRRHRSDGDDTESVVSRDSESTVRRSSTSNNKEKSLVNVKKPSPLSRMFTHGTSVRS</sequence>
<keyword evidence="5" id="KW-1185">Reference proteome</keyword>
<feature type="compositionally biased region" description="Basic and acidic residues" evidence="2">
    <location>
        <begin position="407"/>
        <end position="418"/>
    </location>
</feature>
<keyword evidence="3" id="KW-1133">Transmembrane helix</keyword>
<dbReference type="Proteomes" id="UP001316803">
    <property type="component" value="Unassembled WGS sequence"/>
</dbReference>
<evidence type="ECO:0000256" key="3">
    <source>
        <dbReference type="SAM" id="Phobius"/>
    </source>
</evidence>
<dbReference type="AlphaFoldDB" id="A0AAN8IAI1"/>
<feature type="region of interest" description="Disordered" evidence="2">
    <location>
        <begin position="391"/>
        <end position="480"/>
    </location>
</feature>
<feature type="coiled-coil region" evidence="1">
    <location>
        <begin position="26"/>
        <end position="56"/>
    </location>
</feature>
<proteinExistence type="predicted"/>
<accession>A0AAN8IAI1</accession>
<protein>
    <submittedName>
        <fullName evidence="4">Uncharacterized protein</fullName>
    </submittedName>
</protein>
<gene>
    <name evidence="4" type="ORF">OHC33_002254</name>
</gene>
<reference evidence="4 5" key="1">
    <citation type="submission" date="2022-12" db="EMBL/GenBank/DDBJ databases">
        <title>Genomic features and morphological characterization of a novel Knufia sp. strain isolated from spacecraft assembly facility.</title>
        <authorList>
            <person name="Teixeira M."/>
            <person name="Chander A.M."/>
            <person name="Stajich J.E."/>
            <person name="Venkateswaran K."/>
        </authorList>
    </citation>
    <scope>NUCLEOTIDE SEQUENCE [LARGE SCALE GENOMIC DNA]</scope>
    <source>
        <strain evidence="4 5">FJI-L2-BK-P2</strain>
    </source>
</reference>